<organism evidence="14 15">
    <name type="scientific">Aureobasidium pullulans EXF-150</name>
    <dbReference type="NCBI Taxonomy" id="1043002"/>
    <lineage>
        <taxon>Eukaryota</taxon>
        <taxon>Fungi</taxon>
        <taxon>Dikarya</taxon>
        <taxon>Ascomycota</taxon>
        <taxon>Pezizomycotina</taxon>
        <taxon>Dothideomycetes</taxon>
        <taxon>Dothideomycetidae</taxon>
        <taxon>Dothideales</taxon>
        <taxon>Saccotheciaceae</taxon>
        <taxon>Aureobasidium</taxon>
    </lineage>
</organism>
<comment type="catalytic activity">
    <reaction evidence="1">
        <text>Eliminative cleavage of (1-&gt;4)-alpha-D-galacturonan to give oligosaccharides with 4-deoxy-alpha-D-galact-4-enuronosyl groups at their non-reducing ends.</text>
        <dbReference type="EC" id="4.2.2.2"/>
    </reaction>
</comment>
<accession>A0A074X4B6</accession>
<dbReference type="GO" id="GO:0005576">
    <property type="term" value="C:extracellular region"/>
    <property type="evidence" value="ECO:0007669"/>
    <property type="project" value="UniProtKB-SubCell"/>
</dbReference>
<evidence type="ECO:0000256" key="9">
    <source>
        <dbReference type="ARBA" id="ARBA00022837"/>
    </source>
</evidence>
<evidence type="ECO:0000259" key="13">
    <source>
        <dbReference type="SMART" id="SM00656"/>
    </source>
</evidence>
<comment type="cofactor">
    <cofactor evidence="2">
        <name>Ca(2+)</name>
        <dbReference type="ChEBI" id="CHEBI:29108"/>
    </cofactor>
</comment>
<evidence type="ECO:0000256" key="2">
    <source>
        <dbReference type="ARBA" id="ARBA00001913"/>
    </source>
</evidence>
<dbReference type="PANTHER" id="PTHR31683">
    <property type="entry name" value="PECTATE LYASE 18-RELATED"/>
    <property type="match status" value="1"/>
</dbReference>
<keyword evidence="15" id="KW-1185">Reference proteome</keyword>
<keyword evidence="11" id="KW-0119">Carbohydrate metabolism</keyword>
<dbReference type="STRING" id="1043002.A0A074X4B6"/>
<dbReference type="EC" id="4.2.2.2" evidence="5"/>
<dbReference type="InterPro" id="IPR011050">
    <property type="entry name" value="Pectin_lyase_fold/virulence"/>
</dbReference>
<dbReference type="GO" id="GO:0046872">
    <property type="term" value="F:metal ion binding"/>
    <property type="evidence" value="ECO:0007669"/>
    <property type="project" value="UniProtKB-KW"/>
</dbReference>
<dbReference type="HOGENOM" id="CLU_021894_2_1_1"/>
<gene>
    <name evidence="14" type="ORF">M438DRAFT_338896</name>
</gene>
<dbReference type="RefSeq" id="XP_029756542.1">
    <property type="nucleotide sequence ID" value="XM_029904165.1"/>
</dbReference>
<evidence type="ECO:0000256" key="4">
    <source>
        <dbReference type="ARBA" id="ARBA00010980"/>
    </source>
</evidence>
<dbReference type="AlphaFoldDB" id="A0A074X4B6"/>
<evidence type="ECO:0000256" key="3">
    <source>
        <dbReference type="ARBA" id="ARBA00004613"/>
    </source>
</evidence>
<evidence type="ECO:0000256" key="6">
    <source>
        <dbReference type="ARBA" id="ARBA00022525"/>
    </source>
</evidence>
<dbReference type="GeneID" id="40746471"/>
<sequence length="321" mass="33967">MKFTPSFALAALTSLAVAAPHDIVNKRAVASGPVGYASTNGGTTGGQGGATTTVSTLAQFTKAATAKEPTVVYISGKITGNDKVRVSSDTSIIGLNSDSALENIGLFVNKVENVILRNFKSSKVLAKNGDAIGIQASKNVWADHLDLSSDLDHGKDYYDGLLDVTHASEWVTISNVFFHDHYKCSLVGHSDNNAAEDTGHLHVTYANNYFSNVSSRLPSIRFGTGHIFNNYYENVLSSAVDTRDGAQVLVESNVFVKAKKPVASLYSDDQGYAVVKDNDFGGEKNEAPAGTLTKVPYTYTALGSAKVKAAVVGTAGNTLKF</sequence>
<evidence type="ECO:0000256" key="10">
    <source>
        <dbReference type="ARBA" id="ARBA00023239"/>
    </source>
</evidence>
<reference evidence="14 15" key="1">
    <citation type="journal article" date="2014" name="BMC Genomics">
        <title>Genome sequencing of four Aureobasidium pullulans varieties: biotechnological potential, stress tolerance, and description of new species.</title>
        <authorList>
            <person name="Gostin Ar C."/>
            <person name="Ohm R.A."/>
            <person name="Kogej T."/>
            <person name="Sonjak S."/>
            <person name="Turk M."/>
            <person name="Zajc J."/>
            <person name="Zalar P."/>
            <person name="Grube M."/>
            <person name="Sun H."/>
            <person name="Han J."/>
            <person name="Sharma A."/>
            <person name="Chiniquy J."/>
            <person name="Ngan C.Y."/>
            <person name="Lipzen A."/>
            <person name="Barry K."/>
            <person name="Grigoriev I.V."/>
            <person name="Gunde-Cimerman N."/>
        </authorList>
    </citation>
    <scope>NUCLEOTIDE SEQUENCE [LARGE SCALE GENOMIC DNA]</scope>
    <source>
        <strain evidence="14 15">EXF-150</strain>
    </source>
</reference>
<keyword evidence="10 11" id="KW-0456">Lyase</keyword>
<comment type="subcellular location">
    <subcellularLocation>
        <location evidence="3 11">Secreted</location>
    </subcellularLocation>
</comment>
<dbReference type="GO" id="GO:0030570">
    <property type="term" value="F:pectate lyase activity"/>
    <property type="evidence" value="ECO:0007669"/>
    <property type="project" value="UniProtKB-EC"/>
</dbReference>
<evidence type="ECO:0000313" key="15">
    <source>
        <dbReference type="Proteomes" id="UP000030706"/>
    </source>
</evidence>
<feature type="domain" description="Pectate lyase" evidence="13">
    <location>
        <begin position="47"/>
        <end position="261"/>
    </location>
</feature>
<feature type="chain" id="PRO_5001702004" description="pectate lyase" evidence="12">
    <location>
        <begin position="19"/>
        <end position="321"/>
    </location>
</feature>
<evidence type="ECO:0000256" key="7">
    <source>
        <dbReference type="ARBA" id="ARBA00022723"/>
    </source>
</evidence>
<proteinExistence type="inferred from homology"/>
<evidence type="ECO:0000313" key="14">
    <source>
        <dbReference type="EMBL" id="KEQ80355.1"/>
    </source>
</evidence>
<name>A0A074X4B6_AURPU</name>
<dbReference type="Proteomes" id="UP000030706">
    <property type="component" value="Unassembled WGS sequence"/>
</dbReference>
<dbReference type="Pfam" id="PF00544">
    <property type="entry name" value="Pectate_lyase_4"/>
    <property type="match status" value="1"/>
</dbReference>
<dbReference type="SMART" id="SM00656">
    <property type="entry name" value="Amb_all"/>
    <property type="match status" value="1"/>
</dbReference>
<keyword evidence="11" id="KW-0624">Polysaccharide degradation</keyword>
<dbReference type="InterPro" id="IPR002022">
    <property type="entry name" value="Pec_lyase"/>
</dbReference>
<evidence type="ECO:0000256" key="12">
    <source>
        <dbReference type="SAM" id="SignalP"/>
    </source>
</evidence>
<protein>
    <recommendedName>
        <fullName evidence="5">pectate lyase</fullName>
        <ecNumber evidence="5">4.2.2.2</ecNumber>
    </recommendedName>
</protein>
<dbReference type="GO" id="GO:0000272">
    <property type="term" value="P:polysaccharide catabolic process"/>
    <property type="evidence" value="ECO:0007669"/>
    <property type="project" value="UniProtKB-KW"/>
</dbReference>
<dbReference type="PANTHER" id="PTHR31683:SF18">
    <property type="entry name" value="PECTATE LYASE 21-RELATED"/>
    <property type="match status" value="1"/>
</dbReference>
<evidence type="ECO:0000256" key="5">
    <source>
        <dbReference type="ARBA" id="ARBA00012272"/>
    </source>
</evidence>
<evidence type="ECO:0000256" key="8">
    <source>
        <dbReference type="ARBA" id="ARBA00022729"/>
    </source>
</evidence>
<dbReference type="Gene3D" id="2.160.20.10">
    <property type="entry name" value="Single-stranded right-handed beta-helix, Pectin lyase-like"/>
    <property type="match status" value="1"/>
</dbReference>
<evidence type="ECO:0000256" key="11">
    <source>
        <dbReference type="RuleBase" id="RU361173"/>
    </source>
</evidence>
<keyword evidence="8 12" id="KW-0732">Signal</keyword>
<comment type="similarity">
    <text evidence="4 11">Belongs to the polysaccharide lyase 1 family.</text>
</comment>
<keyword evidence="7" id="KW-0479">Metal-binding</keyword>
<dbReference type="FunFam" id="2.160.20.10:FF:000036">
    <property type="entry name" value="Pectate lyase A"/>
    <property type="match status" value="1"/>
</dbReference>
<keyword evidence="6 11" id="KW-0964">Secreted</keyword>
<dbReference type="SUPFAM" id="SSF51126">
    <property type="entry name" value="Pectin lyase-like"/>
    <property type="match status" value="1"/>
</dbReference>
<keyword evidence="9" id="KW-0106">Calcium</keyword>
<dbReference type="OrthoDB" id="1637350at2759"/>
<evidence type="ECO:0000256" key="1">
    <source>
        <dbReference type="ARBA" id="ARBA00000695"/>
    </source>
</evidence>
<dbReference type="InterPro" id="IPR012334">
    <property type="entry name" value="Pectin_lyas_fold"/>
</dbReference>
<feature type="signal peptide" evidence="12">
    <location>
        <begin position="1"/>
        <end position="18"/>
    </location>
</feature>
<dbReference type="EMBL" id="KL584998">
    <property type="protein sequence ID" value="KEQ80355.1"/>
    <property type="molecule type" value="Genomic_DNA"/>
</dbReference>
<dbReference type="InterPro" id="IPR045032">
    <property type="entry name" value="PEL"/>
</dbReference>